<dbReference type="HAMAP" id="MF_00274">
    <property type="entry name" value="DNA_YbaB_EbfC"/>
    <property type="match status" value="1"/>
</dbReference>
<dbReference type="NCBIfam" id="TIGR00103">
    <property type="entry name" value="DNA_YbaB_EbfC"/>
    <property type="match status" value="1"/>
</dbReference>
<dbReference type="SUPFAM" id="SSF82607">
    <property type="entry name" value="YbaB-like"/>
    <property type="match status" value="1"/>
</dbReference>
<dbReference type="GO" id="GO:0003677">
    <property type="term" value="F:DNA binding"/>
    <property type="evidence" value="ECO:0007669"/>
    <property type="project" value="UniProtKB-UniRule"/>
</dbReference>
<dbReference type="PANTHER" id="PTHR33449:SF1">
    <property type="entry name" value="NUCLEOID-ASSOCIATED PROTEIN YBAB"/>
    <property type="match status" value="1"/>
</dbReference>
<dbReference type="PIRSF" id="PIRSF004555">
    <property type="entry name" value="UCP004555"/>
    <property type="match status" value="1"/>
</dbReference>
<dbReference type="GO" id="GO:0005829">
    <property type="term" value="C:cytosol"/>
    <property type="evidence" value="ECO:0007669"/>
    <property type="project" value="TreeGrafter"/>
</dbReference>
<dbReference type="InterPro" id="IPR036894">
    <property type="entry name" value="YbaB-like_sf"/>
</dbReference>
<dbReference type="Proteomes" id="UP000279384">
    <property type="component" value="Unassembled WGS sequence"/>
</dbReference>
<dbReference type="GO" id="GO:0043590">
    <property type="term" value="C:bacterial nucleoid"/>
    <property type="evidence" value="ECO:0007669"/>
    <property type="project" value="UniProtKB-UniRule"/>
</dbReference>
<proteinExistence type="inferred from homology"/>
<evidence type="ECO:0000256" key="2">
    <source>
        <dbReference type="ARBA" id="ARBA00022490"/>
    </source>
</evidence>
<evidence type="ECO:0000256" key="1">
    <source>
        <dbReference type="ARBA" id="ARBA00011738"/>
    </source>
</evidence>
<evidence type="ECO:0000256" key="3">
    <source>
        <dbReference type="ARBA" id="ARBA00023125"/>
    </source>
</evidence>
<dbReference type="Gene3D" id="3.30.1310.10">
    <property type="entry name" value="Nucleoid-associated protein YbaB-like domain"/>
    <property type="match status" value="1"/>
</dbReference>
<feature type="coiled-coil region" evidence="5">
    <location>
        <begin position="7"/>
        <end position="34"/>
    </location>
</feature>
<gene>
    <name evidence="6" type="ORF">C8E02_2904</name>
</gene>
<keyword evidence="3 4" id="KW-0238">DNA-binding</keyword>
<comment type="subcellular location">
    <subcellularLocation>
        <location evidence="4">Cytoplasm</location>
        <location evidence="4">Nucleoid</location>
    </subcellularLocation>
</comment>
<protein>
    <recommendedName>
        <fullName evidence="4">Nucleoid-associated protein C8E02_2904</fullName>
    </recommendedName>
</protein>
<keyword evidence="5" id="KW-0175">Coiled coil</keyword>
<sequence length="112" mass="12108">MFGKAGIAGLMKQAQQMQENMKKAQEELAKVEIEGQSGAGLVKVVMTCSHDVKRVSIDDSLLDDAKEDKEMLEDLIAAAFNDASRKADALSQERMSGFTAGMNLPAGMKLPF</sequence>
<dbReference type="FunFam" id="3.30.1310.10:FF:000001">
    <property type="entry name" value="Nucleoid-associated protein YbaB"/>
    <property type="match status" value="1"/>
</dbReference>
<comment type="function">
    <text evidence="4">Binds to DNA and alters its conformation. May be involved in regulation of gene expression, nucleoid organization and DNA protection.</text>
</comment>
<evidence type="ECO:0000256" key="4">
    <source>
        <dbReference type="HAMAP-Rule" id="MF_00274"/>
    </source>
</evidence>
<dbReference type="AlphaFoldDB" id="A0A495B3H8"/>
<dbReference type="Pfam" id="PF02575">
    <property type="entry name" value="YbaB_DNA_bd"/>
    <property type="match status" value="1"/>
</dbReference>
<dbReference type="PANTHER" id="PTHR33449">
    <property type="entry name" value="NUCLEOID-ASSOCIATED PROTEIN YBAB"/>
    <property type="match status" value="1"/>
</dbReference>
<name>A0A495B3H8_VOGIN</name>
<comment type="caution">
    <text evidence="6">The sequence shown here is derived from an EMBL/GenBank/DDBJ whole genome shotgun (WGS) entry which is preliminary data.</text>
</comment>
<evidence type="ECO:0000313" key="6">
    <source>
        <dbReference type="EMBL" id="RKQ55518.1"/>
    </source>
</evidence>
<organism evidence="6 7">
    <name type="scientific">Vogesella indigofera</name>
    <name type="common">Pseudomonas indigofera</name>
    <dbReference type="NCBI Taxonomy" id="45465"/>
    <lineage>
        <taxon>Bacteria</taxon>
        <taxon>Pseudomonadati</taxon>
        <taxon>Pseudomonadota</taxon>
        <taxon>Betaproteobacteria</taxon>
        <taxon>Neisseriales</taxon>
        <taxon>Chromobacteriaceae</taxon>
        <taxon>Vogesella</taxon>
    </lineage>
</organism>
<dbReference type="RefSeq" id="WP_120811752.1">
    <property type="nucleotide sequence ID" value="NZ_RBID01000017.1"/>
</dbReference>
<comment type="subunit">
    <text evidence="1 4">Homodimer.</text>
</comment>
<dbReference type="EMBL" id="RBID01000017">
    <property type="protein sequence ID" value="RKQ55518.1"/>
    <property type="molecule type" value="Genomic_DNA"/>
</dbReference>
<keyword evidence="2 4" id="KW-0963">Cytoplasm</keyword>
<accession>A0A495B3H8</accession>
<reference evidence="6 7" key="1">
    <citation type="submission" date="2018-10" db="EMBL/GenBank/DDBJ databases">
        <title>Genomic Encyclopedia of Type Strains, Phase IV (KMG-IV): sequencing the most valuable type-strain genomes for metagenomic binning, comparative biology and taxonomic classification.</title>
        <authorList>
            <person name="Goeker M."/>
        </authorList>
    </citation>
    <scope>NUCLEOTIDE SEQUENCE [LARGE SCALE GENOMIC DNA]</scope>
    <source>
        <strain evidence="6 7">DSM 3303</strain>
    </source>
</reference>
<comment type="similarity">
    <text evidence="4">Belongs to the YbaB/EbfC family.</text>
</comment>
<evidence type="ECO:0000256" key="5">
    <source>
        <dbReference type="SAM" id="Coils"/>
    </source>
</evidence>
<evidence type="ECO:0000313" key="7">
    <source>
        <dbReference type="Proteomes" id="UP000279384"/>
    </source>
</evidence>
<dbReference type="InterPro" id="IPR004401">
    <property type="entry name" value="YbaB/EbfC"/>
</dbReference>